<dbReference type="RefSeq" id="WP_034631660.1">
    <property type="nucleotide sequence ID" value="NZ_JRJU01000027.1"/>
</dbReference>
<accession>A0A0B0I8V6</accession>
<evidence type="ECO:0000313" key="3">
    <source>
        <dbReference type="Proteomes" id="UP000030832"/>
    </source>
</evidence>
<dbReference type="STRING" id="333138.LQ50_18430"/>
<evidence type="ECO:0000313" key="2">
    <source>
        <dbReference type="EMBL" id="KHF38908.1"/>
    </source>
</evidence>
<dbReference type="EMBL" id="JRJU01000027">
    <property type="protein sequence ID" value="KHF38908.1"/>
    <property type="molecule type" value="Genomic_DNA"/>
</dbReference>
<feature type="transmembrane region" description="Helical" evidence="1">
    <location>
        <begin position="7"/>
        <end position="26"/>
    </location>
</feature>
<reference evidence="2 3" key="1">
    <citation type="submission" date="2014-09" db="EMBL/GenBank/DDBJ databases">
        <title>Genome sequencing and annotation of Bacillus Okhensis strain Kh10-101T.</title>
        <authorList>
            <person name="Prakash J.S."/>
        </authorList>
    </citation>
    <scope>NUCLEOTIDE SEQUENCE [LARGE SCALE GENOMIC DNA]</scope>
    <source>
        <strain evidence="3">Kh10-101T</strain>
    </source>
</reference>
<dbReference type="eggNOG" id="ENOG5031T45">
    <property type="taxonomic scope" value="Bacteria"/>
</dbReference>
<sequence length="67" mass="7623">MPKWGKTMFFWVIIFPVLVTSLLITMDYLSGDPIKPFSYIPNLLGFATGGIFIGLIMYQVKKLKGKH</sequence>
<evidence type="ECO:0000256" key="1">
    <source>
        <dbReference type="SAM" id="Phobius"/>
    </source>
</evidence>
<comment type="caution">
    <text evidence="2">The sequence shown here is derived from an EMBL/GenBank/DDBJ whole genome shotgun (WGS) entry which is preliminary data.</text>
</comment>
<keyword evidence="1" id="KW-0472">Membrane</keyword>
<dbReference type="Proteomes" id="UP000030832">
    <property type="component" value="Unassembled WGS sequence"/>
</dbReference>
<dbReference type="OrthoDB" id="2721708at2"/>
<organism evidence="2 3">
    <name type="scientific">Halalkalibacter okhensis</name>
    <dbReference type="NCBI Taxonomy" id="333138"/>
    <lineage>
        <taxon>Bacteria</taxon>
        <taxon>Bacillati</taxon>
        <taxon>Bacillota</taxon>
        <taxon>Bacilli</taxon>
        <taxon>Bacillales</taxon>
        <taxon>Bacillaceae</taxon>
        <taxon>Halalkalibacter</taxon>
    </lineage>
</organism>
<proteinExistence type="predicted"/>
<gene>
    <name evidence="2" type="ORF">LQ50_18430</name>
</gene>
<dbReference type="AlphaFoldDB" id="A0A0B0I8V6"/>
<protein>
    <submittedName>
        <fullName evidence="2">Uncharacterized protein</fullName>
    </submittedName>
</protein>
<keyword evidence="1" id="KW-0812">Transmembrane</keyword>
<feature type="transmembrane region" description="Helical" evidence="1">
    <location>
        <begin position="38"/>
        <end position="58"/>
    </location>
</feature>
<keyword evidence="1" id="KW-1133">Transmembrane helix</keyword>
<keyword evidence="3" id="KW-1185">Reference proteome</keyword>
<name>A0A0B0I8V6_9BACI</name>